<keyword evidence="2" id="KW-1185">Reference proteome</keyword>
<sequence length="177" mass="18671">MNPAAIDPDRDKTSGTQGPCLPAVRTSDFYNRILNIAGIGAGDAVACLDGERAFVEEALSARGALIRTISTASGAGWGRKLRRKKDACIDAILWAVGGFLRDNPVRFLANLRHSLRPGGRLVLGIASENFYNRQVDSERIDSLLVSAGFVSVIVGRLPLNGQGVAVATGVLGKKANA</sequence>
<protein>
    <recommendedName>
        <fullName evidence="3">Methyltransferase type 11 domain-containing protein</fullName>
    </recommendedName>
</protein>
<dbReference type="SUPFAM" id="SSF53335">
    <property type="entry name" value="S-adenosyl-L-methionine-dependent methyltransferases"/>
    <property type="match status" value="1"/>
</dbReference>
<reference evidence="1 2" key="1">
    <citation type="submission" date="2019-11" db="EMBL/GenBank/DDBJ databases">
        <title>Comparative genomics of hydrocarbon-degrading Desulfosarcina strains.</title>
        <authorList>
            <person name="Watanabe M."/>
            <person name="Kojima H."/>
            <person name="Fukui M."/>
        </authorList>
    </citation>
    <scope>NUCLEOTIDE SEQUENCE [LARGE SCALE GENOMIC DNA]</scope>
    <source>
        <strain evidence="1 2">PP31</strain>
    </source>
</reference>
<gene>
    <name evidence="1" type="ORF">DSCW_46640</name>
</gene>
<evidence type="ECO:0000313" key="2">
    <source>
        <dbReference type="Proteomes" id="UP000427769"/>
    </source>
</evidence>
<name>A0A5K7ZMD5_9BACT</name>
<dbReference type="Proteomes" id="UP000427769">
    <property type="component" value="Chromosome"/>
</dbReference>
<accession>A0A5K7ZMD5</accession>
<proteinExistence type="predicted"/>
<organism evidence="1 2">
    <name type="scientific">Desulfosarcina widdelii</name>
    <dbReference type="NCBI Taxonomy" id="947919"/>
    <lineage>
        <taxon>Bacteria</taxon>
        <taxon>Pseudomonadati</taxon>
        <taxon>Thermodesulfobacteriota</taxon>
        <taxon>Desulfobacteria</taxon>
        <taxon>Desulfobacterales</taxon>
        <taxon>Desulfosarcinaceae</taxon>
        <taxon>Desulfosarcina</taxon>
    </lineage>
</organism>
<dbReference type="InterPro" id="IPR029063">
    <property type="entry name" value="SAM-dependent_MTases_sf"/>
</dbReference>
<dbReference type="EMBL" id="AP021875">
    <property type="protein sequence ID" value="BBO77247.1"/>
    <property type="molecule type" value="Genomic_DNA"/>
</dbReference>
<dbReference type="Gene3D" id="3.40.50.150">
    <property type="entry name" value="Vaccinia Virus protein VP39"/>
    <property type="match status" value="1"/>
</dbReference>
<evidence type="ECO:0000313" key="1">
    <source>
        <dbReference type="EMBL" id="BBO77247.1"/>
    </source>
</evidence>
<evidence type="ECO:0008006" key="3">
    <source>
        <dbReference type="Google" id="ProtNLM"/>
    </source>
</evidence>
<dbReference type="RefSeq" id="WP_155306012.1">
    <property type="nucleotide sequence ID" value="NZ_AP021875.1"/>
</dbReference>
<dbReference type="AlphaFoldDB" id="A0A5K7ZMD5"/>
<dbReference type="KEGG" id="dwd:DSCW_46640"/>